<evidence type="ECO:0000256" key="14">
    <source>
        <dbReference type="ARBA" id="ARBA00023136"/>
    </source>
</evidence>
<sequence>MWTGSIFYGIGLLVSSLSNSRVWLSINMESGTPLLVSMSTYSPKSCILYLCLLFSSLQLNIIAATKDGEVQGSVKRSDLERLFLQQDLQANTSAFNLSSGLSRDESVLLSWRTNSAYLNANWVENNASGPCNWPGVRCGAWQGETRVTVVNLTSVNLTGAVPGRISNLSALTSLSFAFNGLTGTIPREIANCSNLQVLNLTHNRLGGSIPTELGGLVQLQSLDLSRNQLNGTIPTQIFTNCNNLTSFNVSSNNLDGSLPPGLGSCRSLRTVDFGNNSFKGEIPFAFSQLPYLEELIMPDNKGISGSIPDTLLSNCKYLRKLDMAWNNFTGALPPKLGNCSNLEGLVLQGNHFHGSIPGEIGNLKRLKVLWLGHNNLTGELPENLSQCSSLQLLDVGNNSLTGTIPTWLGQLSNLEFLTLQLNMFSGKIPVEVTELQKVRYIDLSNNLLEGRVLSEFGRMSSLRLLRISFNKLAGTLPAELGLLSKLQGLDLSSNFLTGYIPTSFGNLQDLLWLQLESNFLTGSIPTSLTNCSSLIWVNLADNHLNGSIPSRFGDVGWDSDRVFQQNREEPWIVDGIGECSILSTWSPGQSQHLDSLIDVSDTQCHVWLPLLLRGSLKLRSTRLLGERKVLRYWQLEKNNLTGLIPDLRNASTMGFLILSENRLEGPIPEQVGNLPLYNLNVSNNLLTGSIPSSLGNASLLITLDMANNDLSGALPPELSNLYALTILNVSYNPKLSGPIPSKGQFTTLGWKGYIGDVNLCFNDSDPLYTTVLANLSATSTNFDMPQLCSQMFSEVNSSLTEMIPPSSEKKIILRLEIAFISSICTIIAVLFMSSLYCIVSEWRRKRLVEVEEDQMAKKVHDFSDKSSVASFGMLCLESLTYAHLALATENFSDRNILGDGGFGIVYKATLANGVTVAIKKLTPNGAQGAREFRAEMETLGTIHHENLVSLFGYCCSNEEMLLVYEYFPNGSLDDWLYESDEKASKLAFPLRLRIALETARGLAFLHHECAHLIIHRDIKSSNILLDEHFHAVLTDFGMARIMDTDCTHVSTVVAGTPGYVPPEYSQTWRATTKGDVYSFGVVMLELLSGKRPTGPHFNGRCGSNLVEMARILVARGKANEVCDETVMAAGAVGQISAFLDLAMRCTESSPLSRPTMVAVVETLEEISRLVCI</sequence>
<dbReference type="GO" id="GO:0006950">
    <property type="term" value="P:response to stress"/>
    <property type="evidence" value="ECO:0007669"/>
    <property type="project" value="UniProtKB-ARBA"/>
</dbReference>
<organism evidence="22 23">
    <name type="scientific">Ceratodon purpureus</name>
    <name type="common">Fire moss</name>
    <name type="synonym">Dicranum purpureum</name>
    <dbReference type="NCBI Taxonomy" id="3225"/>
    <lineage>
        <taxon>Eukaryota</taxon>
        <taxon>Viridiplantae</taxon>
        <taxon>Streptophyta</taxon>
        <taxon>Embryophyta</taxon>
        <taxon>Bryophyta</taxon>
        <taxon>Bryophytina</taxon>
        <taxon>Bryopsida</taxon>
        <taxon>Dicranidae</taxon>
        <taxon>Pseudoditrichales</taxon>
        <taxon>Ditrichaceae</taxon>
        <taxon>Ceratodon</taxon>
    </lineage>
</organism>
<evidence type="ECO:0000313" key="22">
    <source>
        <dbReference type="EMBL" id="KAG0564951.1"/>
    </source>
</evidence>
<dbReference type="InterPro" id="IPR008271">
    <property type="entry name" value="Ser/Thr_kinase_AS"/>
</dbReference>
<keyword evidence="8" id="KW-0732">Signal</keyword>
<evidence type="ECO:0000256" key="3">
    <source>
        <dbReference type="ARBA" id="ARBA00022475"/>
    </source>
</evidence>
<evidence type="ECO:0000256" key="16">
    <source>
        <dbReference type="ARBA" id="ARBA00023180"/>
    </source>
</evidence>
<dbReference type="Proteomes" id="UP000822688">
    <property type="component" value="Chromosome 8"/>
</dbReference>
<dbReference type="PRINTS" id="PR00019">
    <property type="entry name" value="LEURICHRPT"/>
</dbReference>
<keyword evidence="13 20" id="KW-1133">Transmembrane helix</keyword>
<proteinExistence type="predicted"/>
<dbReference type="SMART" id="SM00365">
    <property type="entry name" value="LRR_SD22"/>
    <property type="match status" value="5"/>
</dbReference>
<dbReference type="InterPro" id="IPR000719">
    <property type="entry name" value="Prot_kinase_dom"/>
</dbReference>
<comment type="subcellular location">
    <subcellularLocation>
        <location evidence="1">Cell membrane</location>
        <topology evidence="1">Single-pass type I membrane protein</topology>
    </subcellularLocation>
</comment>
<keyword evidence="4" id="KW-0723">Serine/threonine-protein kinase</keyword>
<evidence type="ECO:0000256" key="1">
    <source>
        <dbReference type="ARBA" id="ARBA00004251"/>
    </source>
</evidence>
<dbReference type="InterPro" id="IPR032675">
    <property type="entry name" value="LRR_dom_sf"/>
</dbReference>
<gene>
    <name evidence="22" type="ORF">KC19_8G152300</name>
</gene>
<evidence type="ECO:0000256" key="10">
    <source>
        <dbReference type="ARBA" id="ARBA00022741"/>
    </source>
</evidence>
<dbReference type="InterPro" id="IPR003591">
    <property type="entry name" value="Leu-rich_rpt_typical-subtyp"/>
</dbReference>
<dbReference type="Pfam" id="PF13855">
    <property type="entry name" value="LRR_8"/>
    <property type="match status" value="2"/>
</dbReference>
<dbReference type="EMBL" id="CM026429">
    <property type="protein sequence ID" value="KAG0564951.1"/>
    <property type="molecule type" value="Genomic_DNA"/>
</dbReference>
<evidence type="ECO:0000256" key="6">
    <source>
        <dbReference type="ARBA" id="ARBA00022679"/>
    </source>
</evidence>
<keyword evidence="23" id="KW-1185">Reference proteome</keyword>
<dbReference type="PROSITE" id="PS00108">
    <property type="entry name" value="PROTEIN_KINASE_ST"/>
    <property type="match status" value="1"/>
</dbReference>
<feature type="domain" description="Protein kinase" evidence="21">
    <location>
        <begin position="891"/>
        <end position="1166"/>
    </location>
</feature>
<dbReference type="GO" id="GO:0005524">
    <property type="term" value="F:ATP binding"/>
    <property type="evidence" value="ECO:0007669"/>
    <property type="project" value="UniProtKB-UniRule"/>
</dbReference>
<comment type="caution">
    <text evidence="22">The sequence shown here is derived from an EMBL/GenBank/DDBJ whole genome shotgun (WGS) entry which is preliminary data.</text>
</comment>
<dbReference type="PROSITE" id="PS00107">
    <property type="entry name" value="PROTEIN_KINASE_ATP"/>
    <property type="match status" value="1"/>
</dbReference>
<evidence type="ECO:0000256" key="8">
    <source>
        <dbReference type="ARBA" id="ARBA00022729"/>
    </source>
</evidence>
<dbReference type="AlphaFoldDB" id="A0A8T0GYR2"/>
<dbReference type="PANTHER" id="PTHR48053">
    <property type="entry name" value="LEUCINE RICH REPEAT FAMILY PROTEIN, EXPRESSED"/>
    <property type="match status" value="1"/>
</dbReference>
<dbReference type="GO" id="GO:0004674">
    <property type="term" value="F:protein serine/threonine kinase activity"/>
    <property type="evidence" value="ECO:0007669"/>
    <property type="project" value="UniProtKB-KW"/>
</dbReference>
<evidence type="ECO:0000256" key="17">
    <source>
        <dbReference type="ARBA" id="ARBA00047899"/>
    </source>
</evidence>
<dbReference type="Gene3D" id="3.80.10.10">
    <property type="entry name" value="Ribonuclease Inhibitor"/>
    <property type="match status" value="6"/>
</dbReference>
<dbReference type="FunFam" id="3.80.10.10:FF:000383">
    <property type="entry name" value="Leucine-rich repeat receptor protein kinase EMS1"/>
    <property type="match status" value="1"/>
</dbReference>
<dbReference type="EC" id="2.7.11.1" evidence="2"/>
<dbReference type="SUPFAM" id="SSF56112">
    <property type="entry name" value="Protein kinase-like (PK-like)"/>
    <property type="match status" value="1"/>
</dbReference>
<dbReference type="FunFam" id="1.10.510.10:FF:000309">
    <property type="entry name" value="Leucine-rich repeat receptor-like protein kinase"/>
    <property type="match status" value="1"/>
</dbReference>
<dbReference type="Gene3D" id="1.10.510.10">
    <property type="entry name" value="Transferase(Phosphotransferase) domain 1"/>
    <property type="match status" value="1"/>
</dbReference>
<keyword evidence="6" id="KW-0808">Transferase</keyword>
<dbReference type="FunFam" id="3.30.200.20:FF:000260">
    <property type="entry name" value="LRR receptor-like serine/threonine-protein kinase RPK2"/>
    <property type="match status" value="1"/>
</dbReference>
<dbReference type="InterPro" id="IPR017441">
    <property type="entry name" value="Protein_kinase_ATP_BS"/>
</dbReference>
<dbReference type="SMART" id="SM00369">
    <property type="entry name" value="LRR_TYP"/>
    <property type="match status" value="6"/>
</dbReference>
<evidence type="ECO:0000256" key="13">
    <source>
        <dbReference type="ARBA" id="ARBA00022989"/>
    </source>
</evidence>
<dbReference type="FunFam" id="3.80.10.10:FF:000095">
    <property type="entry name" value="LRR receptor-like serine/threonine-protein kinase GSO1"/>
    <property type="match status" value="1"/>
</dbReference>
<keyword evidence="16" id="KW-0325">Glycoprotein</keyword>
<evidence type="ECO:0000256" key="18">
    <source>
        <dbReference type="ARBA" id="ARBA00048679"/>
    </source>
</evidence>
<evidence type="ECO:0000256" key="5">
    <source>
        <dbReference type="ARBA" id="ARBA00022614"/>
    </source>
</evidence>
<feature type="binding site" evidence="19">
    <location>
        <position position="920"/>
    </location>
    <ligand>
        <name>ATP</name>
        <dbReference type="ChEBI" id="CHEBI:30616"/>
    </ligand>
</feature>
<dbReference type="Pfam" id="PF00560">
    <property type="entry name" value="LRR_1"/>
    <property type="match status" value="8"/>
</dbReference>
<keyword evidence="10 19" id="KW-0547">Nucleotide-binding</keyword>
<evidence type="ECO:0000256" key="2">
    <source>
        <dbReference type="ARBA" id="ARBA00012513"/>
    </source>
</evidence>
<accession>A0A8T0GYR2</accession>
<keyword evidence="14 20" id="KW-0472">Membrane</keyword>
<dbReference type="Gene3D" id="3.30.200.20">
    <property type="entry name" value="Phosphorylase Kinase, domain 1"/>
    <property type="match status" value="1"/>
</dbReference>
<evidence type="ECO:0000256" key="4">
    <source>
        <dbReference type="ARBA" id="ARBA00022527"/>
    </source>
</evidence>
<dbReference type="GO" id="GO:0005886">
    <property type="term" value="C:plasma membrane"/>
    <property type="evidence" value="ECO:0007669"/>
    <property type="project" value="UniProtKB-SubCell"/>
</dbReference>
<evidence type="ECO:0000313" key="23">
    <source>
        <dbReference type="Proteomes" id="UP000822688"/>
    </source>
</evidence>
<keyword evidence="15" id="KW-0675">Receptor</keyword>
<dbReference type="CDD" id="cd14066">
    <property type="entry name" value="STKc_IRAK"/>
    <property type="match status" value="1"/>
</dbReference>
<keyword evidence="7 20" id="KW-0812">Transmembrane</keyword>
<evidence type="ECO:0000256" key="20">
    <source>
        <dbReference type="SAM" id="Phobius"/>
    </source>
</evidence>
<keyword evidence="12 19" id="KW-0067">ATP-binding</keyword>
<evidence type="ECO:0000256" key="15">
    <source>
        <dbReference type="ARBA" id="ARBA00023170"/>
    </source>
</evidence>
<dbReference type="InterPro" id="IPR051716">
    <property type="entry name" value="Plant_RL_S/T_kinase"/>
</dbReference>
<dbReference type="Pfam" id="PF00069">
    <property type="entry name" value="Pkinase"/>
    <property type="match status" value="1"/>
</dbReference>
<keyword evidence="3" id="KW-1003">Cell membrane</keyword>
<dbReference type="InterPro" id="IPR011009">
    <property type="entry name" value="Kinase-like_dom_sf"/>
</dbReference>
<protein>
    <recommendedName>
        <fullName evidence="2">non-specific serine/threonine protein kinase</fullName>
        <ecNumber evidence="2">2.7.11.1</ecNumber>
    </recommendedName>
</protein>
<dbReference type="PANTHER" id="PTHR48053:SF154">
    <property type="entry name" value="(WILD MALAYSIAN BANANA) HYPOTHETICAL PROTEIN"/>
    <property type="match status" value="1"/>
</dbReference>
<dbReference type="FunFam" id="3.80.10.10:FF:000129">
    <property type="entry name" value="Leucine-rich repeat receptor-like kinase"/>
    <property type="match status" value="1"/>
</dbReference>
<evidence type="ECO:0000259" key="21">
    <source>
        <dbReference type="PROSITE" id="PS50011"/>
    </source>
</evidence>
<comment type="catalytic activity">
    <reaction evidence="17">
        <text>L-threonyl-[protein] + ATP = O-phospho-L-threonyl-[protein] + ADP + H(+)</text>
        <dbReference type="Rhea" id="RHEA:46608"/>
        <dbReference type="Rhea" id="RHEA-COMP:11060"/>
        <dbReference type="Rhea" id="RHEA-COMP:11605"/>
        <dbReference type="ChEBI" id="CHEBI:15378"/>
        <dbReference type="ChEBI" id="CHEBI:30013"/>
        <dbReference type="ChEBI" id="CHEBI:30616"/>
        <dbReference type="ChEBI" id="CHEBI:61977"/>
        <dbReference type="ChEBI" id="CHEBI:456216"/>
        <dbReference type="EC" id="2.7.11.1"/>
    </reaction>
</comment>
<keyword evidence="11" id="KW-0418">Kinase</keyword>
<dbReference type="SMART" id="SM00220">
    <property type="entry name" value="S_TKc"/>
    <property type="match status" value="1"/>
</dbReference>
<evidence type="ECO:0000256" key="11">
    <source>
        <dbReference type="ARBA" id="ARBA00022777"/>
    </source>
</evidence>
<evidence type="ECO:0000256" key="12">
    <source>
        <dbReference type="ARBA" id="ARBA00022840"/>
    </source>
</evidence>
<keyword evidence="9" id="KW-0677">Repeat</keyword>
<dbReference type="InterPro" id="IPR001611">
    <property type="entry name" value="Leu-rich_rpt"/>
</dbReference>
<keyword evidence="5" id="KW-0433">Leucine-rich repeat</keyword>
<dbReference type="PROSITE" id="PS50011">
    <property type="entry name" value="PROTEIN_KINASE_DOM"/>
    <property type="match status" value="1"/>
</dbReference>
<dbReference type="SUPFAM" id="SSF52047">
    <property type="entry name" value="RNI-like"/>
    <property type="match status" value="1"/>
</dbReference>
<feature type="transmembrane region" description="Helical" evidence="20">
    <location>
        <begin position="817"/>
        <end position="839"/>
    </location>
</feature>
<evidence type="ECO:0000256" key="7">
    <source>
        <dbReference type="ARBA" id="ARBA00022692"/>
    </source>
</evidence>
<name>A0A8T0GYR2_CERPU</name>
<evidence type="ECO:0000256" key="9">
    <source>
        <dbReference type="ARBA" id="ARBA00022737"/>
    </source>
</evidence>
<comment type="catalytic activity">
    <reaction evidence="18">
        <text>L-seryl-[protein] + ATP = O-phospho-L-seryl-[protein] + ADP + H(+)</text>
        <dbReference type="Rhea" id="RHEA:17989"/>
        <dbReference type="Rhea" id="RHEA-COMP:9863"/>
        <dbReference type="Rhea" id="RHEA-COMP:11604"/>
        <dbReference type="ChEBI" id="CHEBI:15378"/>
        <dbReference type="ChEBI" id="CHEBI:29999"/>
        <dbReference type="ChEBI" id="CHEBI:30616"/>
        <dbReference type="ChEBI" id="CHEBI:83421"/>
        <dbReference type="ChEBI" id="CHEBI:456216"/>
        <dbReference type="EC" id="2.7.11.1"/>
    </reaction>
</comment>
<reference evidence="22" key="1">
    <citation type="submission" date="2020-06" db="EMBL/GenBank/DDBJ databases">
        <title>WGS assembly of Ceratodon purpureus strain R40.</title>
        <authorList>
            <person name="Carey S.B."/>
            <person name="Jenkins J."/>
            <person name="Shu S."/>
            <person name="Lovell J.T."/>
            <person name="Sreedasyam A."/>
            <person name="Maumus F."/>
            <person name="Tiley G.P."/>
            <person name="Fernandez-Pozo N."/>
            <person name="Barry K."/>
            <person name="Chen C."/>
            <person name="Wang M."/>
            <person name="Lipzen A."/>
            <person name="Daum C."/>
            <person name="Saski C.A."/>
            <person name="Payton A.C."/>
            <person name="Mcbreen J.C."/>
            <person name="Conrad R.E."/>
            <person name="Kollar L.M."/>
            <person name="Olsson S."/>
            <person name="Huttunen S."/>
            <person name="Landis J.B."/>
            <person name="Wickett N.J."/>
            <person name="Johnson M.G."/>
            <person name="Rensing S.A."/>
            <person name="Grimwood J."/>
            <person name="Schmutz J."/>
            <person name="Mcdaniel S.F."/>
        </authorList>
    </citation>
    <scope>NUCLEOTIDE SEQUENCE</scope>
    <source>
        <strain evidence="22">R40</strain>
    </source>
</reference>
<evidence type="ECO:0000256" key="19">
    <source>
        <dbReference type="PROSITE-ProRule" id="PRU10141"/>
    </source>
</evidence>
<dbReference type="SUPFAM" id="SSF52058">
    <property type="entry name" value="L domain-like"/>
    <property type="match status" value="1"/>
</dbReference>